<dbReference type="EMBL" id="UXSR01000009">
    <property type="protein sequence ID" value="VDD74117.1"/>
    <property type="molecule type" value="Genomic_DNA"/>
</dbReference>
<keyword evidence="1" id="KW-0732">Signal</keyword>
<protein>
    <submittedName>
        <fullName evidence="4">SRCR domain-containing protein</fullName>
    </submittedName>
</protein>
<evidence type="ECO:0000256" key="1">
    <source>
        <dbReference type="SAM" id="SignalP"/>
    </source>
</evidence>
<organism evidence="4">
    <name type="scientific">Mesocestoides corti</name>
    <name type="common">Flatworm</name>
    <dbReference type="NCBI Taxonomy" id="53468"/>
    <lineage>
        <taxon>Eukaryota</taxon>
        <taxon>Metazoa</taxon>
        <taxon>Spiralia</taxon>
        <taxon>Lophotrochozoa</taxon>
        <taxon>Platyhelminthes</taxon>
        <taxon>Cestoda</taxon>
        <taxon>Eucestoda</taxon>
        <taxon>Cyclophyllidea</taxon>
        <taxon>Mesocestoididae</taxon>
        <taxon>Mesocestoides</taxon>
    </lineage>
</organism>
<feature type="signal peptide" evidence="1">
    <location>
        <begin position="1"/>
        <end position="18"/>
    </location>
</feature>
<dbReference type="Proteomes" id="UP000267029">
    <property type="component" value="Unassembled WGS sequence"/>
</dbReference>
<evidence type="ECO:0000313" key="3">
    <source>
        <dbReference type="Proteomes" id="UP000267029"/>
    </source>
</evidence>
<keyword evidence="3" id="KW-1185">Reference proteome</keyword>
<feature type="chain" id="PRO_5043132150" evidence="1">
    <location>
        <begin position="19"/>
        <end position="107"/>
    </location>
</feature>
<accession>A0A0R3U198</accession>
<gene>
    <name evidence="2" type="ORF">MCOS_LOCUS120</name>
</gene>
<dbReference type="AlphaFoldDB" id="A0A0R3U198"/>
<name>A0A0R3U198_MESCO</name>
<sequence length="107" mass="12090">MQMALVLFDLRLSIVVQTHRCHPEAYLGHLVAGTKADVQVDDAHSELDLLAGVVGGSWNLPSGDPLQLTCDNRSERVCSEVGKKEMSRWWSWDWESHKASWDIRQST</sequence>
<evidence type="ECO:0000313" key="4">
    <source>
        <dbReference type="WBParaSite" id="MCOS_0000011901-mRNA-1"/>
    </source>
</evidence>
<reference evidence="4" key="1">
    <citation type="submission" date="2017-02" db="UniProtKB">
        <authorList>
            <consortium name="WormBaseParasite"/>
        </authorList>
    </citation>
    <scope>IDENTIFICATION</scope>
</reference>
<evidence type="ECO:0000313" key="2">
    <source>
        <dbReference type="EMBL" id="VDD74117.1"/>
    </source>
</evidence>
<dbReference type="WBParaSite" id="MCOS_0000011901-mRNA-1">
    <property type="protein sequence ID" value="MCOS_0000011901-mRNA-1"/>
    <property type="gene ID" value="MCOS_0000011901"/>
</dbReference>
<reference evidence="2 3" key="2">
    <citation type="submission" date="2018-10" db="EMBL/GenBank/DDBJ databases">
        <authorList>
            <consortium name="Pathogen Informatics"/>
        </authorList>
    </citation>
    <scope>NUCLEOTIDE SEQUENCE [LARGE SCALE GENOMIC DNA]</scope>
</reference>
<proteinExistence type="predicted"/>